<dbReference type="GO" id="GO:0005829">
    <property type="term" value="C:cytosol"/>
    <property type="evidence" value="ECO:0007669"/>
    <property type="project" value="UniProtKB-ARBA"/>
</dbReference>
<evidence type="ECO:0000256" key="5">
    <source>
        <dbReference type="RuleBase" id="RU003887"/>
    </source>
</evidence>
<keyword evidence="8" id="KW-1185">Reference proteome</keyword>
<gene>
    <name evidence="7" type="ORF">CLV38_12619</name>
</gene>
<dbReference type="InterPro" id="IPR020103">
    <property type="entry name" value="PsdUridine_synth_cat_dom_sf"/>
</dbReference>
<dbReference type="Proteomes" id="UP000238205">
    <property type="component" value="Unassembled WGS sequence"/>
</dbReference>
<dbReference type="EC" id="5.4.99.-" evidence="5"/>
<keyword evidence="2 4" id="KW-0694">RNA-binding</keyword>
<accession>A0A2T0W0T6</accession>
<dbReference type="PANTHER" id="PTHR47683">
    <property type="entry name" value="PSEUDOURIDINE SYNTHASE FAMILY PROTEIN-RELATED"/>
    <property type="match status" value="1"/>
</dbReference>
<dbReference type="Pfam" id="PF01479">
    <property type="entry name" value="S4"/>
    <property type="match status" value="1"/>
</dbReference>
<dbReference type="InterPro" id="IPR020094">
    <property type="entry name" value="TruA/RsuA/RluB/E/F_N"/>
</dbReference>
<dbReference type="FunFam" id="3.10.290.10:FF:000003">
    <property type="entry name" value="Pseudouridine synthase"/>
    <property type="match status" value="1"/>
</dbReference>
<dbReference type="CDD" id="cd00165">
    <property type="entry name" value="S4"/>
    <property type="match status" value="1"/>
</dbReference>
<dbReference type="InterPro" id="IPR042092">
    <property type="entry name" value="PsdUridine_s_RsuA/RluB/E/F_cat"/>
</dbReference>
<dbReference type="FunFam" id="3.30.70.580:FF:000005">
    <property type="entry name" value="Pseudouridine synthase"/>
    <property type="match status" value="1"/>
</dbReference>
<dbReference type="FunFam" id="3.30.70.1560:FF:000001">
    <property type="entry name" value="Pseudouridine synthase"/>
    <property type="match status" value="1"/>
</dbReference>
<dbReference type="InterPro" id="IPR050343">
    <property type="entry name" value="RsuA_PseudoU_synthase"/>
</dbReference>
<organism evidence="7 8">
    <name type="scientific">Alkalibacterium olivapovliticus</name>
    <dbReference type="NCBI Taxonomy" id="99907"/>
    <lineage>
        <taxon>Bacteria</taxon>
        <taxon>Bacillati</taxon>
        <taxon>Bacillota</taxon>
        <taxon>Bacilli</taxon>
        <taxon>Lactobacillales</taxon>
        <taxon>Carnobacteriaceae</taxon>
        <taxon>Alkalibacterium</taxon>
    </lineage>
</organism>
<dbReference type="InterPro" id="IPR006145">
    <property type="entry name" value="PsdUridine_synth_RsuA/RluA"/>
</dbReference>
<comment type="similarity">
    <text evidence="1 5">Belongs to the pseudouridine synthase RsuA family.</text>
</comment>
<dbReference type="InterPro" id="IPR000748">
    <property type="entry name" value="PsdUridine_synth_RsuA/RluB/E/F"/>
</dbReference>
<dbReference type="GO" id="GO:0003723">
    <property type="term" value="F:RNA binding"/>
    <property type="evidence" value="ECO:0007669"/>
    <property type="project" value="UniProtKB-KW"/>
</dbReference>
<dbReference type="SUPFAM" id="SSF55174">
    <property type="entry name" value="Alpha-L RNA-binding motif"/>
    <property type="match status" value="1"/>
</dbReference>
<dbReference type="Pfam" id="PF00849">
    <property type="entry name" value="PseudoU_synth_2"/>
    <property type="match status" value="1"/>
</dbReference>
<dbReference type="SUPFAM" id="SSF55120">
    <property type="entry name" value="Pseudouridine synthase"/>
    <property type="match status" value="1"/>
</dbReference>
<dbReference type="Gene3D" id="3.30.70.1560">
    <property type="entry name" value="Alpha-L RNA-binding motif"/>
    <property type="match status" value="1"/>
</dbReference>
<keyword evidence="3 5" id="KW-0413">Isomerase</keyword>
<dbReference type="CDD" id="cd02870">
    <property type="entry name" value="PseudoU_synth_RsuA_like"/>
    <property type="match status" value="1"/>
</dbReference>
<feature type="domain" description="RNA-binding S4" evidence="6">
    <location>
        <begin position="2"/>
        <end position="69"/>
    </location>
</feature>
<name>A0A2T0W0T6_9LACT</name>
<comment type="caution">
    <text evidence="7">The sequence shown here is derived from an EMBL/GenBank/DDBJ whole genome shotgun (WGS) entry which is preliminary data.</text>
</comment>
<dbReference type="Gene3D" id="3.10.290.10">
    <property type="entry name" value="RNA-binding S4 domain"/>
    <property type="match status" value="1"/>
</dbReference>
<dbReference type="GO" id="GO:0000455">
    <property type="term" value="P:enzyme-directed rRNA pseudouridine synthesis"/>
    <property type="evidence" value="ECO:0007669"/>
    <property type="project" value="UniProtKB-ARBA"/>
</dbReference>
<evidence type="ECO:0000259" key="6">
    <source>
        <dbReference type="SMART" id="SM00363"/>
    </source>
</evidence>
<dbReference type="PANTHER" id="PTHR47683:SF2">
    <property type="entry name" value="RNA-BINDING S4 DOMAIN-CONTAINING PROTEIN"/>
    <property type="match status" value="1"/>
</dbReference>
<evidence type="ECO:0000256" key="1">
    <source>
        <dbReference type="ARBA" id="ARBA00008348"/>
    </source>
</evidence>
<dbReference type="SMART" id="SM00363">
    <property type="entry name" value="S4"/>
    <property type="match status" value="1"/>
</dbReference>
<evidence type="ECO:0000256" key="2">
    <source>
        <dbReference type="ARBA" id="ARBA00022884"/>
    </source>
</evidence>
<protein>
    <recommendedName>
        <fullName evidence="5">Pseudouridine synthase</fullName>
        <ecNumber evidence="5">5.4.99.-</ecNumber>
    </recommendedName>
</protein>
<dbReference type="EMBL" id="PVTO01000026">
    <property type="protein sequence ID" value="PRY78426.1"/>
    <property type="molecule type" value="Genomic_DNA"/>
</dbReference>
<dbReference type="PROSITE" id="PS50889">
    <property type="entry name" value="S4"/>
    <property type="match status" value="1"/>
</dbReference>
<proteinExistence type="inferred from homology"/>
<dbReference type="InterPro" id="IPR018496">
    <property type="entry name" value="PsdUridine_synth_RsuA/RluB_CS"/>
</dbReference>
<dbReference type="Gene3D" id="3.30.70.580">
    <property type="entry name" value="Pseudouridine synthase I, catalytic domain, N-terminal subdomain"/>
    <property type="match status" value="1"/>
</dbReference>
<dbReference type="GO" id="GO:0120159">
    <property type="term" value="F:rRNA pseudouridine synthase activity"/>
    <property type="evidence" value="ECO:0007669"/>
    <property type="project" value="UniProtKB-ARBA"/>
</dbReference>
<dbReference type="AlphaFoldDB" id="A0A2T0W0T6"/>
<evidence type="ECO:0000256" key="3">
    <source>
        <dbReference type="ARBA" id="ARBA00023235"/>
    </source>
</evidence>
<dbReference type="RefSeq" id="WP_106195483.1">
    <property type="nucleotide sequence ID" value="NZ_PVTO01000026.1"/>
</dbReference>
<dbReference type="PROSITE" id="PS01149">
    <property type="entry name" value="PSI_RSU"/>
    <property type="match status" value="1"/>
</dbReference>
<evidence type="ECO:0000313" key="7">
    <source>
        <dbReference type="EMBL" id="PRY78426.1"/>
    </source>
</evidence>
<sequence length="243" mass="27272">MERLQKVMAHAGVASRRASEKLIEEGRVKVNGTVVKEMGLNVRSSDVISVDNVPITQEQKYYFLLNKPRGVISSSDDPKGRKTVVDFFSGIDHRVYPVGRLDYDTTGVILVTNDGELTNQLTHPSYGVEKTYIAKVEGLINKKAISQLEKGVVIDGYKTQPAKARIIDINPKTKTSLVELVIHEGKNHQVKKMLKAVGYPVEKLNRDKYAFLTAEGLLSGEWRELKHYEVNKLKQLVDESYSS</sequence>
<dbReference type="InterPro" id="IPR036986">
    <property type="entry name" value="S4_RNA-bd_sf"/>
</dbReference>
<reference evidence="7 8" key="1">
    <citation type="submission" date="2018-03" db="EMBL/GenBank/DDBJ databases">
        <title>Genomic Encyclopedia of Archaeal and Bacterial Type Strains, Phase II (KMG-II): from individual species to whole genera.</title>
        <authorList>
            <person name="Goeker M."/>
        </authorList>
    </citation>
    <scope>NUCLEOTIDE SEQUENCE [LARGE SCALE GENOMIC DNA]</scope>
    <source>
        <strain evidence="7 8">DSM 13175</strain>
    </source>
</reference>
<dbReference type="InterPro" id="IPR002942">
    <property type="entry name" value="S4_RNA-bd"/>
</dbReference>
<dbReference type="OrthoDB" id="9807213at2"/>
<evidence type="ECO:0000313" key="8">
    <source>
        <dbReference type="Proteomes" id="UP000238205"/>
    </source>
</evidence>
<dbReference type="NCBIfam" id="TIGR00093">
    <property type="entry name" value="pseudouridine synthase"/>
    <property type="match status" value="1"/>
</dbReference>
<evidence type="ECO:0000256" key="4">
    <source>
        <dbReference type="PROSITE-ProRule" id="PRU00182"/>
    </source>
</evidence>